<name>A0A077ZNS3_TRITR</name>
<dbReference type="Proteomes" id="UP000030665">
    <property type="component" value="Unassembled WGS sequence"/>
</dbReference>
<accession>A0A077ZNS3</accession>
<dbReference type="EMBL" id="HG809226">
    <property type="protein sequence ID" value="CDW61364.1"/>
    <property type="molecule type" value="Genomic_DNA"/>
</dbReference>
<evidence type="ECO:0000313" key="1">
    <source>
        <dbReference type="EMBL" id="CDW61364.1"/>
    </source>
</evidence>
<dbReference type="AlphaFoldDB" id="A0A077ZNS3"/>
<sequence>MCRKAGLVRSIATVIGYPPAYGGANAAENPGSLMKTCEQSLSASLQKMECVLRRGGVGRNWRVTALSMLAKFVGGTGGRGYEEPIVEPLPPEHPGVVVLAVNPLERDRKRIRRLKPPTPLNLVGDYSSDQLDKCFVARCNENYGVKMTVDDVRRAFIHYEYALLDVERPLRRQCELTGVQCNICRSDEEEPPNRSKGKLVSLTDHQCRTTENSRKFYSKVTN</sequence>
<reference evidence="1" key="2">
    <citation type="submission" date="2014-03" db="EMBL/GenBank/DDBJ databases">
        <title>The whipworm genome and dual-species transcriptomics of an intimate host-pathogen interaction.</title>
        <authorList>
            <person name="Foth B.J."/>
            <person name="Tsai I.J."/>
            <person name="Reid A.J."/>
            <person name="Bancroft A.J."/>
            <person name="Nichol S."/>
            <person name="Tracey A."/>
            <person name="Holroyd N."/>
            <person name="Cotton J.A."/>
            <person name="Stanley E.J."/>
            <person name="Zarowiecki M."/>
            <person name="Liu J.Z."/>
            <person name="Huckvale T."/>
            <person name="Cooper P.J."/>
            <person name="Grencis R.K."/>
            <person name="Berriman M."/>
        </authorList>
    </citation>
    <scope>NUCLEOTIDE SEQUENCE [LARGE SCALE GENOMIC DNA]</scope>
</reference>
<evidence type="ECO:0000313" key="2">
    <source>
        <dbReference type="Proteomes" id="UP000030665"/>
    </source>
</evidence>
<reference evidence="1" key="1">
    <citation type="submission" date="2014-01" db="EMBL/GenBank/DDBJ databases">
        <authorList>
            <person name="Aslett M."/>
        </authorList>
    </citation>
    <scope>NUCLEOTIDE SEQUENCE</scope>
</reference>
<organism evidence="1 2">
    <name type="scientific">Trichuris trichiura</name>
    <name type="common">Whipworm</name>
    <name type="synonym">Trichocephalus trichiurus</name>
    <dbReference type="NCBI Taxonomy" id="36087"/>
    <lineage>
        <taxon>Eukaryota</taxon>
        <taxon>Metazoa</taxon>
        <taxon>Ecdysozoa</taxon>
        <taxon>Nematoda</taxon>
        <taxon>Enoplea</taxon>
        <taxon>Dorylaimia</taxon>
        <taxon>Trichinellida</taxon>
        <taxon>Trichuridae</taxon>
        <taxon>Trichuris</taxon>
    </lineage>
</organism>
<protein>
    <submittedName>
        <fullName evidence="1">Uncharacterized protein</fullName>
    </submittedName>
</protein>
<gene>
    <name evidence="1" type="ORF">TTRE_0000982301</name>
</gene>
<keyword evidence="2" id="KW-1185">Reference proteome</keyword>
<proteinExistence type="predicted"/>